<organism evidence="2 3">
    <name type="scientific">Trichinella nativa</name>
    <dbReference type="NCBI Taxonomy" id="6335"/>
    <lineage>
        <taxon>Eukaryota</taxon>
        <taxon>Metazoa</taxon>
        <taxon>Ecdysozoa</taxon>
        <taxon>Nematoda</taxon>
        <taxon>Enoplea</taxon>
        <taxon>Dorylaimia</taxon>
        <taxon>Trichinellida</taxon>
        <taxon>Trichinellidae</taxon>
        <taxon>Trichinella</taxon>
    </lineage>
</organism>
<gene>
    <name evidence="2" type="ORF">D917_09359</name>
</gene>
<name>A0A1Y3EKE3_9BILA</name>
<dbReference type="Proteomes" id="UP000243006">
    <property type="component" value="Unassembled WGS sequence"/>
</dbReference>
<feature type="region of interest" description="Disordered" evidence="1">
    <location>
        <begin position="1"/>
        <end position="34"/>
    </location>
</feature>
<sequence length="57" mass="6649">MSEDSDVDYPESGVDAEDIHDEESPEEGMEDEAREAEEALAVARLYERRRHRAQIWK</sequence>
<evidence type="ECO:0000313" key="3">
    <source>
        <dbReference type="Proteomes" id="UP000243006"/>
    </source>
</evidence>
<comment type="caution">
    <text evidence="2">The sequence shown here is derived from an EMBL/GenBank/DDBJ whole genome shotgun (WGS) entry which is preliminary data.</text>
</comment>
<accession>A0A1Y3EKE3</accession>
<evidence type="ECO:0000313" key="2">
    <source>
        <dbReference type="EMBL" id="OUC44029.1"/>
    </source>
</evidence>
<evidence type="ECO:0000256" key="1">
    <source>
        <dbReference type="SAM" id="MobiDB-lite"/>
    </source>
</evidence>
<protein>
    <submittedName>
        <fullName evidence="2">Uncharacterized protein</fullName>
    </submittedName>
</protein>
<proteinExistence type="predicted"/>
<dbReference type="AlphaFoldDB" id="A0A1Y3EKE3"/>
<dbReference type="EMBL" id="LVZM01013613">
    <property type="protein sequence ID" value="OUC44029.1"/>
    <property type="molecule type" value="Genomic_DNA"/>
</dbReference>
<reference evidence="2 3" key="1">
    <citation type="submission" date="2015-04" db="EMBL/GenBank/DDBJ databases">
        <title>Draft genome of the roundworm Trichinella nativa.</title>
        <authorList>
            <person name="Mitreva M."/>
        </authorList>
    </citation>
    <scope>NUCLEOTIDE SEQUENCE [LARGE SCALE GENOMIC DNA]</scope>
    <source>
        <strain evidence="2 3">ISS45</strain>
    </source>
</reference>